<dbReference type="InterPro" id="IPR014729">
    <property type="entry name" value="Rossmann-like_a/b/a_fold"/>
</dbReference>
<name>A0A1F5QCB4_9BACT</name>
<comment type="caution">
    <text evidence="4">The sequence shown here is derived from an EMBL/GenBank/DDBJ whole genome shotgun (WGS) entry which is preliminary data.</text>
</comment>
<gene>
    <name evidence="4" type="ORF">A3J05_02420</name>
</gene>
<evidence type="ECO:0000313" key="4">
    <source>
        <dbReference type="EMBL" id="OGE99819.1"/>
    </source>
</evidence>
<dbReference type="Pfam" id="PF01467">
    <property type="entry name" value="CTP_transf_like"/>
    <property type="match status" value="1"/>
</dbReference>
<organism evidence="4 5">
    <name type="scientific">Candidatus Doudnabacteria bacterium RIFCSPLOWO2_02_FULL_48_13</name>
    <dbReference type="NCBI Taxonomy" id="1817845"/>
    <lineage>
        <taxon>Bacteria</taxon>
        <taxon>Candidatus Doudnaibacteriota</taxon>
    </lineage>
</organism>
<evidence type="ECO:0000256" key="2">
    <source>
        <dbReference type="ARBA" id="ARBA00022695"/>
    </source>
</evidence>
<dbReference type="PANTHER" id="PTHR43793:SF1">
    <property type="entry name" value="FAD SYNTHASE"/>
    <property type="match status" value="1"/>
</dbReference>
<keyword evidence="1" id="KW-0808">Transferase</keyword>
<proteinExistence type="predicted"/>
<accession>A0A1F5QCB4</accession>
<evidence type="ECO:0000259" key="3">
    <source>
        <dbReference type="Pfam" id="PF01467"/>
    </source>
</evidence>
<evidence type="ECO:0000256" key="1">
    <source>
        <dbReference type="ARBA" id="ARBA00022679"/>
    </source>
</evidence>
<dbReference type="InterPro" id="IPR004821">
    <property type="entry name" value="Cyt_trans-like"/>
</dbReference>
<dbReference type="AlphaFoldDB" id="A0A1F5QCB4"/>
<dbReference type="Gene3D" id="3.40.50.620">
    <property type="entry name" value="HUPs"/>
    <property type="match status" value="1"/>
</dbReference>
<dbReference type="PANTHER" id="PTHR43793">
    <property type="entry name" value="FAD SYNTHASE"/>
    <property type="match status" value="1"/>
</dbReference>
<keyword evidence="2" id="KW-0548">Nucleotidyltransferase</keyword>
<feature type="domain" description="Cytidyltransferase-like" evidence="3">
    <location>
        <begin position="6"/>
        <end position="103"/>
    </location>
</feature>
<protein>
    <recommendedName>
        <fullName evidence="3">Cytidyltransferase-like domain-containing protein</fullName>
    </recommendedName>
</protein>
<dbReference type="GO" id="GO:0016779">
    <property type="term" value="F:nucleotidyltransferase activity"/>
    <property type="evidence" value="ECO:0007669"/>
    <property type="project" value="UniProtKB-KW"/>
</dbReference>
<reference evidence="4 5" key="1">
    <citation type="journal article" date="2016" name="Nat. Commun.">
        <title>Thousands of microbial genomes shed light on interconnected biogeochemical processes in an aquifer system.</title>
        <authorList>
            <person name="Anantharaman K."/>
            <person name="Brown C.T."/>
            <person name="Hug L.A."/>
            <person name="Sharon I."/>
            <person name="Castelle C.J."/>
            <person name="Probst A.J."/>
            <person name="Thomas B.C."/>
            <person name="Singh A."/>
            <person name="Wilkins M.J."/>
            <person name="Karaoz U."/>
            <person name="Brodie E.L."/>
            <person name="Williams K.H."/>
            <person name="Hubbard S.S."/>
            <person name="Banfield J.F."/>
        </authorList>
    </citation>
    <scope>NUCLEOTIDE SEQUENCE [LARGE SCALE GENOMIC DNA]</scope>
</reference>
<evidence type="ECO:0000313" key="5">
    <source>
        <dbReference type="Proteomes" id="UP000177235"/>
    </source>
</evidence>
<dbReference type="EMBL" id="MFFF01000013">
    <property type="protein sequence ID" value="OGE99819.1"/>
    <property type="molecule type" value="Genomic_DNA"/>
</dbReference>
<dbReference type="Proteomes" id="UP000177235">
    <property type="component" value="Unassembled WGS sequence"/>
</dbReference>
<dbReference type="NCBIfam" id="TIGR00125">
    <property type="entry name" value="cyt_tran_rel"/>
    <property type="match status" value="1"/>
</dbReference>
<sequence>MTVAVSGGFDPIHSGHINLLKGARELGDRLVVILNNDNWVKKKKDYIFMNESERKAVLEAIRYVDEVIVTSHSENPSDMSVATVLESIRPDIFANGGDRKEDNTPEYEVCKRLGIQMVFNVGGGKTQSSSALVKKVRGDK</sequence>
<dbReference type="InterPro" id="IPR050385">
    <property type="entry name" value="Archaeal_FAD_synthase"/>
</dbReference>
<dbReference type="SUPFAM" id="SSF52374">
    <property type="entry name" value="Nucleotidylyl transferase"/>
    <property type="match status" value="1"/>
</dbReference>